<dbReference type="OrthoDB" id="9807749at2"/>
<evidence type="ECO:0000256" key="10">
    <source>
        <dbReference type="RuleBase" id="RU003657"/>
    </source>
</evidence>
<dbReference type="Pfam" id="PF00977">
    <property type="entry name" value="His_biosynth"/>
    <property type="match status" value="1"/>
</dbReference>
<gene>
    <name evidence="11" type="primary">hisA_2</name>
    <name evidence="9" type="synonym">hisA</name>
    <name evidence="11" type="ORF">ADICEAN_02710</name>
</gene>
<dbReference type="AlphaFoldDB" id="M7N0C6"/>
<comment type="caution">
    <text evidence="9">Lacks conserved residue(s) required for the propagation of feature annotation.</text>
</comment>
<dbReference type="InterPro" id="IPR013785">
    <property type="entry name" value="Aldolase_TIM"/>
</dbReference>
<dbReference type="HAMAP" id="MF_01014">
    <property type="entry name" value="HisA"/>
    <property type="match status" value="1"/>
</dbReference>
<keyword evidence="5 9" id="KW-0963">Cytoplasm</keyword>
<evidence type="ECO:0000256" key="1">
    <source>
        <dbReference type="ARBA" id="ARBA00000901"/>
    </source>
</evidence>
<feature type="active site" description="Proton donor" evidence="9">
    <location>
        <position position="131"/>
    </location>
</feature>
<dbReference type="InterPro" id="IPR023016">
    <property type="entry name" value="HisA/PriA"/>
</dbReference>
<comment type="subcellular location">
    <subcellularLocation>
        <location evidence="2 9">Cytoplasm</location>
    </subcellularLocation>
</comment>
<evidence type="ECO:0000256" key="9">
    <source>
        <dbReference type="HAMAP-Rule" id="MF_01014"/>
    </source>
</evidence>
<dbReference type="GO" id="GO:0003949">
    <property type="term" value="F:1-(5-phosphoribosyl)-5-[(5-phosphoribosylamino)methylideneamino]imidazole-4-carboxamide isomerase activity"/>
    <property type="evidence" value="ECO:0007669"/>
    <property type="project" value="UniProtKB-UniRule"/>
</dbReference>
<accession>M7N0C6</accession>
<proteinExistence type="inferred from homology"/>
<evidence type="ECO:0000256" key="2">
    <source>
        <dbReference type="ARBA" id="ARBA00004496"/>
    </source>
</evidence>
<organism evidence="11 12">
    <name type="scientific">Cesiribacter andamanensis AMV16</name>
    <dbReference type="NCBI Taxonomy" id="1279009"/>
    <lineage>
        <taxon>Bacteria</taxon>
        <taxon>Pseudomonadati</taxon>
        <taxon>Bacteroidota</taxon>
        <taxon>Cytophagia</taxon>
        <taxon>Cytophagales</taxon>
        <taxon>Cesiribacteraceae</taxon>
        <taxon>Cesiribacter</taxon>
    </lineage>
</organism>
<dbReference type="InterPro" id="IPR006062">
    <property type="entry name" value="His_biosynth"/>
</dbReference>
<protein>
    <recommendedName>
        <fullName evidence="9">1-(5-phosphoribosyl)-5-[(5-phosphoribosylamino)methylideneamino] imidazole-4-carboxamide isomerase</fullName>
        <ecNumber evidence="9">5.3.1.16</ecNumber>
    </recommendedName>
    <alternativeName>
        <fullName evidence="9">Phosphoribosylformimino-5-aminoimidazole carboxamide ribotide isomerase</fullName>
    </alternativeName>
</protein>
<evidence type="ECO:0000256" key="5">
    <source>
        <dbReference type="ARBA" id="ARBA00022490"/>
    </source>
</evidence>
<dbReference type="Gene3D" id="3.20.20.70">
    <property type="entry name" value="Aldolase class I"/>
    <property type="match status" value="1"/>
</dbReference>
<evidence type="ECO:0000256" key="8">
    <source>
        <dbReference type="ARBA" id="ARBA00023235"/>
    </source>
</evidence>
<dbReference type="eggNOG" id="COG0106">
    <property type="taxonomic scope" value="Bacteria"/>
</dbReference>
<dbReference type="CDD" id="cd04732">
    <property type="entry name" value="HisA"/>
    <property type="match status" value="1"/>
</dbReference>
<reference evidence="11 12" key="1">
    <citation type="journal article" date="2013" name="Genome Announc.">
        <title>Draft Genome Sequence of Cesiribacter andamanensis Strain AMV16T, Isolated from a Soil Sample from a Mud Volcano in the Andaman Islands, India.</title>
        <authorList>
            <person name="Shivaji S."/>
            <person name="Ara S."/>
            <person name="Begum Z."/>
            <person name="Srinivas T.N."/>
            <person name="Singh A."/>
            <person name="Kumar Pinnaka A."/>
        </authorList>
    </citation>
    <scope>NUCLEOTIDE SEQUENCE [LARGE SCALE GENOMIC DNA]</scope>
    <source>
        <strain evidence="11 12">AMV16</strain>
    </source>
</reference>
<keyword evidence="6 9" id="KW-0028">Amino-acid biosynthesis</keyword>
<dbReference type="Proteomes" id="UP000011910">
    <property type="component" value="Unassembled WGS sequence"/>
</dbReference>
<sequence length="242" mass="27072">MIKIVPSIAVIKGQCVHVDKSNFNKVTKYDVNPLEVAQKFEDHGIEQIHMVDLEGARRGRPVNYGVLETIAGYTKLQIDFSGGITTDGDISKAYEYGASYITAASIAVSRKELFTSWLISYGREKITLGADALNGKIAIRGWAKTTEIDVADHIGYFYERGLKYVKTTDISRDGELSGPSIDLYKHLIERYPGICILASGGISTIEDIERLQDIGVWGVIFNRAFYEDKLKLKDLERFTQHV</sequence>
<dbReference type="GO" id="GO:0000105">
    <property type="term" value="P:L-histidine biosynthetic process"/>
    <property type="evidence" value="ECO:0007669"/>
    <property type="project" value="UniProtKB-UniRule"/>
</dbReference>
<keyword evidence="8 9" id="KW-0413">Isomerase</keyword>
<dbReference type="GO" id="GO:0000162">
    <property type="term" value="P:L-tryptophan biosynthetic process"/>
    <property type="evidence" value="ECO:0007669"/>
    <property type="project" value="TreeGrafter"/>
</dbReference>
<dbReference type="GO" id="GO:0005737">
    <property type="term" value="C:cytoplasm"/>
    <property type="evidence" value="ECO:0007669"/>
    <property type="project" value="UniProtKB-SubCell"/>
</dbReference>
<evidence type="ECO:0000256" key="3">
    <source>
        <dbReference type="ARBA" id="ARBA00005133"/>
    </source>
</evidence>
<dbReference type="EC" id="5.3.1.16" evidence="9"/>
<dbReference type="InterPro" id="IPR044524">
    <property type="entry name" value="Isoase_HisA-like"/>
</dbReference>
<dbReference type="FunFam" id="3.20.20.70:FF:000009">
    <property type="entry name" value="1-(5-phosphoribosyl)-5-[(5-phosphoribosylamino)methylideneamino] imidazole-4-carboxamide isomerase"/>
    <property type="match status" value="1"/>
</dbReference>
<keyword evidence="12" id="KW-1185">Reference proteome</keyword>
<name>M7N0C6_9BACT</name>
<dbReference type="SUPFAM" id="SSF51366">
    <property type="entry name" value="Ribulose-phoshate binding barrel"/>
    <property type="match status" value="1"/>
</dbReference>
<keyword evidence="7 9" id="KW-0368">Histidine biosynthesis</keyword>
<evidence type="ECO:0000256" key="7">
    <source>
        <dbReference type="ARBA" id="ARBA00023102"/>
    </source>
</evidence>
<comment type="pathway">
    <text evidence="3 9">Amino-acid biosynthesis; L-histidine biosynthesis; L-histidine from 5-phospho-alpha-D-ribose 1-diphosphate: step 4/9.</text>
</comment>
<comment type="catalytic activity">
    <reaction evidence="1 9">
        <text>1-(5-phospho-beta-D-ribosyl)-5-[(5-phospho-beta-D-ribosylamino)methylideneamino]imidazole-4-carboxamide = 5-[(5-phospho-1-deoxy-D-ribulos-1-ylimino)methylamino]-1-(5-phospho-beta-D-ribosyl)imidazole-4-carboxamide</text>
        <dbReference type="Rhea" id="RHEA:15469"/>
        <dbReference type="ChEBI" id="CHEBI:58435"/>
        <dbReference type="ChEBI" id="CHEBI:58525"/>
        <dbReference type="EC" id="5.3.1.16"/>
    </reaction>
</comment>
<dbReference type="PANTHER" id="PTHR43090:SF2">
    <property type="entry name" value="1-(5-PHOSPHORIBOSYL)-5-[(5-PHOSPHORIBOSYLAMINO)METHYLIDENEAMINO] IMIDAZOLE-4-CARBOXAMIDE ISOMERASE"/>
    <property type="match status" value="1"/>
</dbReference>
<evidence type="ECO:0000256" key="6">
    <source>
        <dbReference type="ARBA" id="ARBA00022605"/>
    </source>
</evidence>
<dbReference type="EMBL" id="AODQ01000071">
    <property type="protein sequence ID" value="EMR02148.1"/>
    <property type="molecule type" value="Genomic_DNA"/>
</dbReference>
<evidence type="ECO:0000256" key="4">
    <source>
        <dbReference type="ARBA" id="ARBA00009667"/>
    </source>
</evidence>
<dbReference type="RefSeq" id="WP_009196099.1">
    <property type="nucleotide sequence ID" value="NZ_AODQ01000071.1"/>
</dbReference>
<evidence type="ECO:0000313" key="12">
    <source>
        <dbReference type="Proteomes" id="UP000011910"/>
    </source>
</evidence>
<comment type="similarity">
    <text evidence="4 9 10">Belongs to the HisA/HisF family.</text>
</comment>
<dbReference type="STRING" id="1279009.ADICEAN_02710"/>
<comment type="caution">
    <text evidence="11">The sequence shown here is derived from an EMBL/GenBank/DDBJ whole genome shotgun (WGS) entry which is preliminary data.</text>
</comment>
<dbReference type="InterPro" id="IPR011060">
    <property type="entry name" value="RibuloseP-bd_barrel"/>
</dbReference>
<dbReference type="UniPathway" id="UPA00031">
    <property type="reaction ID" value="UER00009"/>
</dbReference>
<evidence type="ECO:0000313" key="11">
    <source>
        <dbReference type="EMBL" id="EMR02148.1"/>
    </source>
</evidence>
<dbReference type="PANTHER" id="PTHR43090">
    <property type="entry name" value="1-(5-PHOSPHORIBOSYL)-5-[(5-PHOSPHORIBOSYLAMINO)METHYLIDENEAMINO] IMIDAZOLE-4-CARBOXAMIDE ISOMERASE"/>
    <property type="match status" value="1"/>
</dbReference>